<dbReference type="EC" id="3.1.3.73" evidence="2"/>
<feature type="binding site" evidence="4">
    <location>
        <begin position="7"/>
        <end position="14"/>
    </location>
    <ligand>
        <name>substrate</name>
    </ligand>
</feature>
<feature type="binding site" evidence="4">
    <location>
        <position position="57"/>
    </location>
    <ligand>
        <name>substrate</name>
    </ligand>
</feature>
<gene>
    <name evidence="5" type="ORF">SAMN04487885_110102</name>
</gene>
<protein>
    <recommendedName>
        <fullName evidence="2">Alpha-ribazole phosphatase</fullName>
        <ecNumber evidence="2">3.1.3.73</ecNumber>
    </recommendedName>
</protein>
<dbReference type="CDD" id="cd07067">
    <property type="entry name" value="HP_PGM_like"/>
    <property type="match status" value="1"/>
</dbReference>
<dbReference type="GO" id="GO:0043456">
    <property type="term" value="P:regulation of pentose-phosphate shunt"/>
    <property type="evidence" value="ECO:0007669"/>
    <property type="project" value="TreeGrafter"/>
</dbReference>
<dbReference type="PIRSF" id="PIRSF000709">
    <property type="entry name" value="6PFK_2-Ptase"/>
    <property type="match status" value="1"/>
</dbReference>
<dbReference type="PANTHER" id="PTHR46517">
    <property type="entry name" value="FRUCTOSE-2,6-BISPHOSPHATASE TIGAR"/>
    <property type="match status" value="1"/>
</dbReference>
<dbReference type="SUPFAM" id="SSF53254">
    <property type="entry name" value="Phosphoglycerate mutase-like"/>
    <property type="match status" value="1"/>
</dbReference>
<name>A0A1I2LKB3_9CLOT</name>
<dbReference type="GO" id="GO:0004331">
    <property type="term" value="F:fructose-2,6-bisphosphate 2-phosphatase activity"/>
    <property type="evidence" value="ECO:0007669"/>
    <property type="project" value="TreeGrafter"/>
</dbReference>
<dbReference type="RefSeq" id="WP_027638735.1">
    <property type="nucleotide sequence ID" value="NZ_BAAACD010000033.1"/>
</dbReference>
<dbReference type="SMART" id="SM00855">
    <property type="entry name" value="PGAM"/>
    <property type="match status" value="1"/>
</dbReference>
<dbReference type="Gene3D" id="3.40.50.1240">
    <property type="entry name" value="Phosphoglycerate mutase-like"/>
    <property type="match status" value="1"/>
</dbReference>
<reference evidence="5 6" key="1">
    <citation type="submission" date="2016-10" db="EMBL/GenBank/DDBJ databases">
        <authorList>
            <person name="de Groot N.N."/>
        </authorList>
    </citation>
    <scope>NUCLEOTIDE SEQUENCE [LARGE SCALE GENOMIC DNA]</scope>
    <source>
        <strain evidence="5 6">NLAE-zl-G419</strain>
    </source>
</reference>
<evidence type="ECO:0000313" key="5">
    <source>
        <dbReference type="EMBL" id="SFF78900.1"/>
    </source>
</evidence>
<dbReference type="InterPro" id="IPR029033">
    <property type="entry name" value="His_PPase_superfam"/>
</dbReference>
<dbReference type="GO" id="GO:0009236">
    <property type="term" value="P:cobalamin biosynthetic process"/>
    <property type="evidence" value="ECO:0007669"/>
    <property type="project" value="UniProtKB-UniRule"/>
</dbReference>
<keyword evidence="1" id="KW-0378">Hydrolase</keyword>
<evidence type="ECO:0000313" key="6">
    <source>
        <dbReference type="Proteomes" id="UP000182135"/>
    </source>
</evidence>
<dbReference type="NCBIfam" id="TIGR03162">
    <property type="entry name" value="ribazole_cobC"/>
    <property type="match status" value="1"/>
</dbReference>
<evidence type="ECO:0000256" key="1">
    <source>
        <dbReference type="ARBA" id="ARBA00022801"/>
    </source>
</evidence>
<dbReference type="GO" id="GO:0045820">
    <property type="term" value="P:negative regulation of glycolytic process"/>
    <property type="evidence" value="ECO:0007669"/>
    <property type="project" value="TreeGrafter"/>
</dbReference>
<feature type="active site" description="Proton donor/acceptor" evidence="3">
    <location>
        <position position="79"/>
    </location>
</feature>
<organism evidence="5 6">
    <name type="scientific">Clostridium cadaveris</name>
    <dbReference type="NCBI Taxonomy" id="1529"/>
    <lineage>
        <taxon>Bacteria</taxon>
        <taxon>Bacillati</taxon>
        <taxon>Bacillota</taxon>
        <taxon>Clostridia</taxon>
        <taxon>Eubacteriales</taxon>
        <taxon>Clostridiaceae</taxon>
        <taxon>Clostridium</taxon>
    </lineage>
</organism>
<dbReference type="AlphaFoldDB" id="A0A1I2LKB3"/>
<keyword evidence="6" id="KW-1185">Reference proteome</keyword>
<dbReference type="EMBL" id="FOOE01000010">
    <property type="protein sequence ID" value="SFF78900.1"/>
    <property type="molecule type" value="Genomic_DNA"/>
</dbReference>
<dbReference type="GO" id="GO:0043755">
    <property type="term" value="F:alpha-ribazole phosphatase activity"/>
    <property type="evidence" value="ECO:0007669"/>
    <property type="project" value="UniProtKB-UniRule"/>
</dbReference>
<dbReference type="OrthoDB" id="7925971at2"/>
<proteinExistence type="predicted"/>
<dbReference type="Pfam" id="PF00300">
    <property type="entry name" value="His_Phos_1"/>
    <property type="match status" value="1"/>
</dbReference>
<feature type="active site" description="Tele-phosphohistidine intermediate" evidence="3">
    <location>
        <position position="8"/>
    </location>
</feature>
<dbReference type="eggNOG" id="COG0406">
    <property type="taxonomic scope" value="Bacteria"/>
</dbReference>
<dbReference type="PANTHER" id="PTHR46517:SF1">
    <property type="entry name" value="FRUCTOSE-2,6-BISPHOSPHATASE TIGAR"/>
    <property type="match status" value="1"/>
</dbReference>
<dbReference type="GeneID" id="90545716"/>
<accession>A0A1I2LKB3</accession>
<evidence type="ECO:0000256" key="2">
    <source>
        <dbReference type="NCBIfam" id="TIGR03162"/>
    </source>
</evidence>
<dbReference type="STRING" id="1529.SAMN04487885_110102"/>
<evidence type="ECO:0000256" key="4">
    <source>
        <dbReference type="PIRSR" id="PIRSR613078-2"/>
    </source>
</evidence>
<dbReference type="Proteomes" id="UP000182135">
    <property type="component" value="Unassembled WGS sequence"/>
</dbReference>
<dbReference type="GO" id="GO:0005829">
    <property type="term" value="C:cytosol"/>
    <property type="evidence" value="ECO:0007669"/>
    <property type="project" value="TreeGrafter"/>
</dbReference>
<dbReference type="InterPro" id="IPR017578">
    <property type="entry name" value="Ribazole_CobC"/>
</dbReference>
<dbReference type="InterPro" id="IPR051695">
    <property type="entry name" value="Phosphoglycerate_Mutase"/>
</dbReference>
<sequence length="194" mass="22653">MNIYFVRHGKTESNEKGVYYGSLDSSINSIGKDQGKKLNEYLKNVNFTKAYVSPLKRAKETLALIEPKCSIVEDERLKERSFGVFEGLTYDEIKSSFPKEHDIWIKDWENFKPEDGESFRDFYDRVESFILDVEKENEDNILVVTHGGVIRAVYCHILEGNLDFYWKFASKNGDVSVIKYEDNYMYIDSIVHID</sequence>
<evidence type="ECO:0000256" key="3">
    <source>
        <dbReference type="PIRSR" id="PIRSR613078-1"/>
    </source>
</evidence>
<dbReference type="InterPro" id="IPR013078">
    <property type="entry name" value="His_Pase_superF_clade-1"/>
</dbReference>